<comment type="subunit">
    <text evidence="3">Monomer.</text>
</comment>
<keyword evidence="6 8" id="KW-0732">Signal</keyword>
<protein>
    <recommendedName>
        <fullName evidence="4">Phosphatidylglycerol/phosphatidylinositol transfer protein</fullName>
    </recommendedName>
</protein>
<dbReference type="InterPro" id="IPR039670">
    <property type="entry name" value="NPC2-like"/>
</dbReference>
<keyword evidence="11" id="KW-1185">Reference proteome</keyword>
<evidence type="ECO:0000256" key="2">
    <source>
        <dbReference type="ARBA" id="ARBA00006370"/>
    </source>
</evidence>
<dbReference type="InterPro" id="IPR014756">
    <property type="entry name" value="Ig_E-set"/>
</dbReference>
<comment type="caution">
    <text evidence="10">The sequence shown here is derived from an EMBL/GenBank/DDBJ whole genome shotgun (WGS) entry which is preliminary data.</text>
</comment>
<dbReference type="Proteomes" id="UP000807716">
    <property type="component" value="Unassembled WGS sequence"/>
</dbReference>
<evidence type="ECO:0000256" key="3">
    <source>
        <dbReference type="ARBA" id="ARBA00011245"/>
    </source>
</evidence>
<organism evidence="10 11">
    <name type="scientific">Actinomortierella ambigua</name>
    <dbReference type="NCBI Taxonomy" id="1343610"/>
    <lineage>
        <taxon>Eukaryota</taxon>
        <taxon>Fungi</taxon>
        <taxon>Fungi incertae sedis</taxon>
        <taxon>Mucoromycota</taxon>
        <taxon>Mortierellomycotina</taxon>
        <taxon>Mortierellomycetes</taxon>
        <taxon>Mortierellales</taxon>
        <taxon>Mortierellaceae</taxon>
        <taxon>Actinomortierella</taxon>
    </lineage>
</organism>
<keyword evidence="5" id="KW-0813">Transport</keyword>
<evidence type="ECO:0000313" key="10">
    <source>
        <dbReference type="EMBL" id="KAG0260802.1"/>
    </source>
</evidence>
<dbReference type="GO" id="GO:0015918">
    <property type="term" value="P:sterol transport"/>
    <property type="evidence" value="ECO:0007669"/>
    <property type="project" value="InterPro"/>
</dbReference>
<comment type="function">
    <text evidence="1">Catalyzes the intermembrane transfer of phosphatidylglycerol and phosphatidylinositol.</text>
</comment>
<proteinExistence type="inferred from homology"/>
<evidence type="ECO:0000256" key="4">
    <source>
        <dbReference type="ARBA" id="ARBA00016056"/>
    </source>
</evidence>
<reference evidence="10" key="1">
    <citation type="journal article" date="2020" name="Fungal Divers.">
        <title>Resolving the Mortierellaceae phylogeny through synthesis of multi-gene phylogenetics and phylogenomics.</title>
        <authorList>
            <person name="Vandepol N."/>
            <person name="Liber J."/>
            <person name="Desiro A."/>
            <person name="Na H."/>
            <person name="Kennedy M."/>
            <person name="Barry K."/>
            <person name="Grigoriev I.V."/>
            <person name="Miller A.N."/>
            <person name="O'Donnell K."/>
            <person name="Stajich J.E."/>
            <person name="Bonito G."/>
        </authorList>
    </citation>
    <scope>NUCLEOTIDE SEQUENCE</scope>
    <source>
        <strain evidence="10">BC1065</strain>
    </source>
</reference>
<evidence type="ECO:0000256" key="5">
    <source>
        <dbReference type="ARBA" id="ARBA00022448"/>
    </source>
</evidence>
<evidence type="ECO:0000313" key="11">
    <source>
        <dbReference type="Proteomes" id="UP000807716"/>
    </source>
</evidence>
<evidence type="ECO:0000256" key="8">
    <source>
        <dbReference type="SAM" id="SignalP"/>
    </source>
</evidence>
<dbReference type="OrthoDB" id="2405630at2759"/>
<dbReference type="GO" id="GO:0032934">
    <property type="term" value="F:sterol binding"/>
    <property type="evidence" value="ECO:0007669"/>
    <property type="project" value="InterPro"/>
</dbReference>
<dbReference type="SMART" id="SM00737">
    <property type="entry name" value="ML"/>
    <property type="match status" value="1"/>
</dbReference>
<accession>A0A9P6U607</accession>
<dbReference type="SUPFAM" id="SSF81296">
    <property type="entry name" value="E set domains"/>
    <property type="match status" value="1"/>
</dbReference>
<dbReference type="EMBL" id="JAAAJB010000237">
    <property type="protein sequence ID" value="KAG0260802.1"/>
    <property type="molecule type" value="Genomic_DNA"/>
</dbReference>
<feature type="chain" id="PRO_5040310955" description="Phosphatidylglycerol/phosphatidylinositol transfer protein" evidence="8">
    <location>
        <begin position="20"/>
        <end position="153"/>
    </location>
</feature>
<dbReference type="PANTHER" id="PTHR11306">
    <property type="entry name" value="NIEMANN PICK TYPE C2 PROTEIN NPC2-RELATED"/>
    <property type="match status" value="1"/>
</dbReference>
<keyword evidence="7" id="KW-0445">Lipid transport</keyword>
<feature type="domain" description="MD-2-related lipid-recognition" evidence="9">
    <location>
        <begin position="25"/>
        <end position="147"/>
    </location>
</feature>
<dbReference type="InterPro" id="IPR003172">
    <property type="entry name" value="ML_dom"/>
</dbReference>
<dbReference type="Pfam" id="PF02221">
    <property type="entry name" value="E1_DerP2_DerF2"/>
    <property type="match status" value="1"/>
</dbReference>
<gene>
    <name evidence="10" type="ORF">DFQ27_003320</name>
</gene>
<dbReference type="AlphaFoldDB" id="A0A9P6U607"/>
<evidence type="ECO:0000256" key="6">
    <source>
        <dbReference type="ARBA" id="ARBA00022729"/>
    </source>
</evidence>
<name>A0A9P6U607_9FUNG</name>
<evidence type="ECO:0000256" key="1">
    <source>
        <dbReference type="ARBA" id="ARBA00002053"/>
    </source>
</evidence>
<sequence length="153" mass="16067">MKFSVAAIATLVLAAVASAQDVPKFDVCDKAASYQLQIKEFSISPYPLCIGQDVCATGTGTLSTPVTQGARLSIIGKYLNRIVYTDNHNLCDLMAAQGLPCPIPTSITSLTSCIKVLSTAPAGIPVELEVKATNGDGQLIFCQKASKVTAKRC</sequence>
<dbReference type="PANTHER" id="PTHR11306:SF0">
    <property type="entry name" value="PHOSPHATIDYLGLYCEROL_PHOSPHATIDYLINOSITOL TRANSFER PROTEIN"/>
    <property type="match status" value="1"/>
</dbReference>
<feature type="signal peptide" evidence="8">
    <location>
        <begin position="1"/>
        <end position="19"/>
    </location>
</feature>
<comment type="similarity">
    <text evidence="2">Belongs to the NPC2 family.</text>
</comment>
<evidence type="ECO:0000256" key="7">
    <source>
        <dbReference type="ARBA" id="ARBA00023055"/>
    </source>
</evidence>
<evidence type="ECO:0000259" key="9">
    <source>
        <dbReference type="SMART" id="SM00737"/>
    </source>
</evidence>